<dbReference type="Gene3D" id="1.10.340.30">
    <property type="entry name" value="Hypothetical protein, domain 2"/>
    <property type="match status" value="1"/>
</dbReference>
<sequence length="356" mass="41500">MDFTSVQHKLRNWYQKHYRPLPWRKTRDAYSIWLSEIILQQTRVNQGLPYYERFIQKYPEVKDLAQAPQEEVLKLWEGLGYYSRARNMHAAAQSIVEEHESRFPDQYAAIRSLKGVGDYTAAAIASFAFDLPHAVVDGNVQRVLSRFFAEYEAVNSAKGKKRFQALADAFLNTKDPATHNQAIMELGATLCKPKNPECDICPLAEACQARARAIQDELPVKQKKKYDRQRYLNYWFFQQAENTWLQQRDEGIWKGLFQFPLYESGQELTKDQALEQLQIMGLKSSDFDIQRQDLPVHKLSHQSLFITVWKLRLSPDVTLREGIGWKKVTVSQLEDFAIPRPLRKFLDENQLTLPLD</sequence>
<evidence type="ECO:0000256" key="6">
    <source>
        <dbReference type="ARBA" id="ARBA00022485"/>
    </source>
</evidence>
<dbReference type="InterPro" id="IPR015797">
    <property type="entry name" value="NUDIX_hydrolase-like_dom_sf"/>
</dbReference>
<dbReference type="GO" id="GO:0035485">
    <property type="term" value="F:adenine/guanine mispair binding"/>
    <property type="evidence" value="ECO:0007669"/>
    <property type="project" value="TreeGrafter"/>
</dbReference>
<name>A0A7H0VBL7_9FLAO</name>
<evidence type="ECO:0000256" key="2">
    <source>
        <dbReference type="ARBA" id="ARBA00002933"/>
    </source>
</evidence>
<dbReference type="InterPro" id="IPR003651">
    <property type="entry name" value="Endonuclease3_FeS-loop_motif"/>
</dbReference>
<dbReference type="CDD" id="cd03431">
    <property type="entry name" value="NUDIX_DNA_Glycosylase_C-MutY"/>
    <property type="match status" value="1"/>
</dbReference>
<keyword evidence="7" id="KW-0479">Metal-binding</keyword>
<dbReference type="InterPro" id="IPR011257">
    <property type="entry name" value="DNA_glycosylase"/>
</dbReference>
<dbReference type="Pfam" id="PF10576">
    <property type="entry name" value="EndIII_4Fe-2S"/>
    <property type="match status" value="1"/>
</dbReference>
<accession>A0A7H0VBL7</accession>
<keyword evidence="12" id="KW-0234">DNA repair</keyword>
<keyword evidence="6" id="KW-0004">4Fe-4S</keyword>
<reference evidence="16 17" key="1">
    <citation type="submission" date="2020-08" db="EMBL/GenBank/DDBJ databases">
        <title>Croceimicrobium hydrocarbonivorans gen. nov., sp. nov., a novel marine bacterium isolated from a bacterial consortium that degrades polyethylene terephthalate.</title>
        <authorList>
            <person name="Liu R."/>
        </authorList>
    </citation>
    <scope>NUCLEOTIDE SEQUENCE [LARGE SCALE GENOMIC DNA]</scope>
    <source>
        <strain evidence="16 17">A20-9</strain>
    </source>
</reference>
<dbReference type="EC" id="3.2.2.31" evidence="4 14"/>
<keyword evidence="9" id="KW-0378">Hydrolase</keyword>
<dbReference type="NCBIfam" id="TIGR01084">
    <property type="entry name" value="mutY"/>
    <property type="match status" value="1"/>
</dbReference>
<evidence type="ECO:0000256" key="12">
    <source>
        <dbReference type="ARBA" id="ARBA00023204"/>
    </source>
</evidence>
<evidence type="ECO:0000256" key="10">
    <source>
        <dbReference type="ARBA" id="ARBA00023004"/>
    </source>
</evidence>
<dbReference type="SUPFAM" id="SSF48150">
    <property type="entry name" value="DNA-glycosylase"/>
    <property type="match status" value="1"/>
</dbReference>
<dbReference type="CDD" id="cd00056">
    <property type="entry name" value="ENDO3c"/>
    <property type="match status" value="1"/>
</dbReference>
<keyword evidence="10 14" id="KW-0408">Iron</keyword>
<evidence type="ECO:0000256" key="4">
    <source>
        <dbReference type="ARBA" id="ARBA00012045"/>
    </source>
</evidence>
<dbReference type="PANTHER" id="PTHR42944:SF1">
    <property type="entry name" value="ADENINE DNA GLYCOSYLASE"/>
    <property type="match status" value="1"/>
</dbReference>
<dbReference type="FunFam" id="1.10.340.30:FF:000002">
    <property type="entry name" value="Adenine DNA glycosylase"/>
    <property type="match status" value="1"/>
</dbReference>
<dbReference type="GO" id="GO:0051539">
    <property type="term" value="F:4 iron, 4 sulfur cluster binding"/>
    <property type="evidence" value="ECO:0007669"/>
    <property type="project" value="UniProtKB-UniRule"/>
</dbReference>
<proteinExistence type="inferred from homology"/>
<dbReference type="GO" id="GO:0034039">
    <property type="term" value="F:8-oxo-7,8-dihydroguanine DNA N-glycosylase activity"/>
    <property type="evidence" value="ECO:0007669"/>
    <property type="project" value="TreeGrafter"/>
</dbReference>
<dbReference type="GO" id="GO:0006284">
    <property type="term" value="P:base-excision repair"/>
    <property type="evidence" value="ECO:0007669"/>
    <property type="project" value="UniProtKB-UniRule"/>
</dbReference>
<dbReference type="KEGG" id="chyd:H4K34_12095"/>
<evidence type="ECO:0000256" key="1">
    <source>
        <dbReference type="ARBA" id="ARBA00000843"/>
    </source>
</evidence>
<comment type="cofactor">
    <cofactor evidence="14">
        <name>[4Fe-4S] cluster</name>
        <dbReference type="ChEBI" id="CHEBI:49883"/>
    </cofactor>
    <text evidence="14">Binds 1 [4Fe-4S] cluster.</text>
</comment>
<evidence type="ECO:0000259" key="15">
    <source>
        <dbReference type="SMART" id="SM00478"/>
    </source>
</evidence>
<evidence type="ECO:0000256" key="7">
    <source>
        <dbReference type="ARBA" id="ARBA00022723"/>
    </source>
</evidence>
<dbReference type="Gene3D" id="3.90.79.10">
    <property type="entry name" value="Nucleoside Triphosphate Pyrophosphohydrolase"/>
    <property type="match status" value="1"/>
</dbReference>
<dbReference type="InterPro" id="IPR044298">
    <property type="entry name" value="MIG/MutY"/>
</dbReference>
<organism evidence="16 17">
    <name type="scientific">Croceimicrobium hydrocarbonivorans</name>
    <dbReference type="NCBI Taxonomy" id="2761580"/>
    <lineage>
        <taxon>Bacteria</taxon>
        <taxon>Pseudomonadati</taxon>
        <taxon>Bacteroidota</taxon>
        <taxon>Flavobacteriia</taxon>
        <taxon>Flavobacteriales</taxon>
        <taxon>Owenweeksiaceae</taxon>
        <taxon>Croceimicrobium</taxon>
    </lineage>
</organism>
<dbReference type="EMBL" id="CP060139">
    <property type="protein sequence ID" value="QNR23115.1"/>
    <property type="molecule type" value="Genomic_DNA"/>
</dbReference>
<dbReference type="Pfam" id="PF14815">
    <property type="entry name" value="NUDIX_4"/>
    <property type="match status" value="1"/>
</dbReference>
<protein>
    <recommendedName>
        <fullName evidence="5 14">Adenine DNA glycosylase</fullName>
        <ecNumber evidence="4 14">3.2.2.31</ecNumber>
    </recommendedName>
</protein>
<evidence type="ECO:0000256" key="11">
    <source>
        <dbReference type="ARBA" id="ARBA00023014"/>
    </source>
</evidence>
<comment type="function">
    <text evidence="2">Adenine glycosylase active on G-A mispairs. MutY also corrects error-prone DNA synthesis past GO lesions which are due to the oxidatively damaged form of guanine: 7,8-dihydro-8-oxoguanine (8-oxo-dGTP).</text>
</comment>
<evidence type="ECO:0000256" key="5">
    <source>
        <dbReference type="ARBA" id="ARBA00022023"/>
    </source>
</evidence>
<evidence type="ECO:0000256" key="9">
    <source>
        <dbReference type="ARBA" id="ARBA00022801"/>
    </source>
</evidence>
<evidence type="ECO:0000313" key="16">
    <source>
        <dbReference type="EMBL" id="QNR23115.1"/>
    </source>
</evidence>
<keyword evidence="17" id="KW-1185">Reference proteome</keyword>
<dbReference type="Gene3D" id="1.10.1670.10">
    <property type="entry name" value="Helix-hairpin-Helix base-excision DNA repair enzymes (C-terminal)"/>
    <property type="match status" value="1"/>
</dbReference>
<evidence type="ECO:0000256" key="8">
    <source>
        <dbReference type="ARBA" id="ARBA00022763"/>
    </source>
</evidence>
<dbReference type="GO" id="GO:0006298">
    <property type="term" value="P:mismatch repair"/>
    <property type="evidence" value="ECO:0007669"/>
    <property type="project" value="TreeGrafter"/>
</dbReference>
<evidence type="ECO:0000256" key="3">
    <source>
        <dbReference type="ARBA" id="ARBA00008343"/>
    </source>
</evidence>
<dbReference type="AlphaFoldDB" id="A0A7H0VBL7"/>
<dbReference type="Proteomes" id="UP000516305">
    <property type="component" value="Chromosome"/>
</dbReference>
<keyword evidence="8 14" id="KW-0227">DNA damage</keyword>
<dbReference type="RefSeq" id="WP_210757651.1">
    <property type="nucleotide sequence ID" value="NZ_CP060139.1"/>
</dbReference>
<gene>
    <name evidence="16" type="primary">mutY</name>
    <name evidence="16" type="ORF">H4K34_12095</name>
</gene>
<dbReference type="PANTHER" id="PTHR42944">
    <property type="entry name" value="ADENINE DNA GLYCOSYLASE"/>
    <property type="match status" value="1"/>
</dbReference>
<dbReference type="GO" id="GO:0000701">
    <property type="term" value="F:purine-specific mismatch base pair DNA N-glycosylase activity"/>
    <property type="evidence" value="ECO:0007669"/>
    <property type="project" value="UniProtKB-EC"/>
</dbReference>
<keyword evidence="13 14" id="KW-0326">Glycosidase</keyword>
<evidence type="ECO:0000313" key="17">
    <source>
        <dbReference type="Proteomes" id="UP000516305"/>
    </source>
</evidence>
<dbReference type="Pfam" id="PF00730">
    <property type="entry name" value="HhH-GPD"/>
    <property type="match status" value="1"/>
</dbReference>
<keyword evidence="11" id="KW-0411">Iron-sulfur</keyword>
<feature type="domain" description="HhH-GPD" evidence="15">
    <location>
        <begin position="38"/>
        <end position="189"/>
    </location>
</feature>
<dbReference type="InterPro" id="IPR003265">
    <property type="entry name" value="HhH-GPD_domain"/>
</dbReference>
<evidence type="ECO:0000256" key="13">
    <source>
        <dbReference type="ARBA" id="ARBA00023295"/>
    </source>
</evidence>
<dbReference type="InterPro" id="IPR005760">
    <property type="entry name" value="A/G_AdeGlyc_MutY"/>
</dbReference>
<comment type="similarity">
    <text evidence="3 14">Belongs to the Nth/MutY family.</text>
</comment>
<comment type="catalytic activity">
    <reaction evidence="1 14">
        <text>Hydrolyzes free adenine bases from 7,8-dihydro-8-oxoguanine:adenine mismatched double-stranded DNA, leaving an apurinic site.</text>
        <dbReference type="EC" id="3.2.2.31"/>
    </reaction>
</comment>
<dbReference type="InterPro" id="IPR023170">
    <property type="entry name" value="HhH_base_excis_C"/>
</dbReference>
<dbReference type="InterPro" id="IPR029119">
    <property type="entry name" value="MutY_C"/>
</dbReference>
<dbReference type="GO" id="GO:0046872">
    <property type="term" value="F:metal ion binding"/>
    <property type="evidence" value="ECO:0007669"/>
    <property type="project" value="UniProtKB-UniRule"/>
</dbReference>
<dbReference type="GO" id="GO:0032357">
    <property type="term" value="F:oxidized purine DNA binding"/>
    <property type="evidence" value="ECO:0007669"/>
    <property type="project" value="TreeGrafter"/>
</dbReference>
<dbReference type="SMART" id="SM00478">
    <property type="entry name" value="ENDO3c"/>
    <property type="match status" value="1"/>
</dbReference>
<evidence type="ECO:0000256" key="14">
    <source>
        <dbReference type="RuleBase" id="RU365096"/>
    </source>
</evidence>
<dbReference type="SUPFAM" id="SSF55811">
    <property type="entry name" value="Nudix"/>
    <property type="match status" value="1"/>
</dbReference>